<dbReference type="EMBL" id="AP022821">
    <property type="protein sequence ID" value="BCA91890.1"/>
    <property type="molecule type" value="Genomic_DNA"/>
</dbReference>
<sequence length="140" mass="14859">MSAFSDYLEEGILNHTLRGQALSVPSTIYIALYTSDPTDAKTGNEVMDSGYLRQDAAKGGTIASGWTAPTTSSDGKMTSNAKLIQFPPIADGTVTISHYAIYDAQTGGNLLYHAPFTVAKTLEINDVLSIDVGGIEVVLR</sequence>
<gene>
    <name evidence="1" type="ORF">HMSLTHF_16650</name>
</gene>
<dbReference type="AlphaFoldDB" id="A0A6F8SVE5"/>
<organism evidence="1 2">
    <name type="scientific">Vreelandella aquamarina</name>
    <dbReference type="NCBI Taxonomy" id="77097"/>
    <lineage>
        <taxon>Bacteria</taxon>
        <taxon>Pseudomonadati</taxon>
        <taxon>Pseudomonadota</taxon>
        <taxon>Gammaproteobacteria</taxon>
        <taxon>Oceanospirillales</taxon>
        <taxon>Halomonadaceae</taxon>
        <taxon>Vreelandella</taxon>
    </lineage>
</organism>
<dbReference type="Proteomes" id="UP000503197">
    <property type="component" value="Chromosome"/>
</dbReference>
<dbReference type="InterPro" id="IPR056908">
    <property type="entry name" value="Gp80-like"/>
</dbReference>
<dbReference type="Pfam" id="PF23140">
    <property type="entry name" value="Gp80"/>
    <property type="match status" value="1"/>
</dbReference>
<evidence type="ECO:0000313" key="2">
    <source>
        <dbReference type="Proteomes" id="UP000503197"/>
    </source>
</evidence>
<accession>A0A6F8SVE5</accession>
<protein>
    <submittedName>
        <fullName evidence="1">Uncharacterized protein</fullName>
    </submittedName>
</protein>
<evidence type="ECO:0000313" key="1">
    <source>
        <dbReference type="EMBL" id="BCA91890.1"/>
    </source>
</evidence>
<proteinExistence type="predicted"/>
<name>A0A6F8SVE5_9GAMM</name>
<dbReference type="RefSeq" id="WP_172416169.1">
    <property type="nucleotide sequence ID" value="NZ_AP022821.1"/>
</dbReference>
<reference evidence="1 2" key="1">
    <citation type="submission" date="2020-02" db="EMBL/GenBank/DDBJ databases">
        <title>Complete Genome Sequence of Halomonas meridiana strain BAA-801, Isolated from Deep Sea Thermal Vent.</title>
        <authorList>
            <person name="Takahashi Y."/>
            <person name="Takahashi H."/>
            <person name="Galipon J."/>
            <person name="Arakawa K."/>
        </authorList>
    </citation>
    <scope>NUCLEOTIDE SEQUENCE [LARGE SCALE GENOMIC DNA]</scope>
    <source>
        <strain evidence="1 2">Slthf1</strain>
    </source>
</reference>